<organism evidence="1 2">
    <name type="scientific">Roseovarius litoreus</name>
    <dbReference type="NCBI Taxonomy" id="1155722"/>
    <lineage>
        <taxon>Bacteria</taxon>
        <taxon>Pseudomonadati</taxon>
        <taxon>Pseudomonadota</taxon>
        <taxon>Alphaproteobacteria</taxon>
        <taxon>Rhodobacterales</taxon>
        <taxon>Roseobacteraceae</taxon>
        <taxon>Roseovarius</taxon>
    </lineage>
</organism>
<reference evidence="1 2" key="1">
    <citation type="submission" date="2016-11" db="EMBL/GenBank/DDBJ databases">
        <authorList>
            <person name="Varghese N."/>
            <person name="Submissions S."/>
        </authorList>
    </citation>
    <scope>NUCLEOTIDE SEQUENCE [LARGE SCALE GENOMIC DNA]</scope>
    <source>
        <strain evidence="1 2">DSM 28249</strain>
    </source>
</reference>
<name>A0A1M7ITA5_9RHOB</name>
<dbReference type="EMBL" id="FRCB01000007">
    <property type="protein sequence ID" value="SHM44032.1"/>
    <property type="molecule type" value="Genomic_DNA"/>
</dbReference>
<sequence length="57" mass="6559">MTEKILLLLLVATLAIGLYLVASPYENCIRTFASETRDTTGILILNYKQLCKDHMRW</sequence>
<dbReference type="AlphaFoldDB" id="A0A1M7ITA5"/>
<dbReference type="RefSeq" id="WP_188129979.1">
    <property type="nucleotide sequence ID" value="NZ_FRCB01000007.1"/>
</dbReference>
<accession>A0A1M7ITA5</accession>
<dbReference type="Proteomes" id="UP000322545">
    <property type="component" value="Unassembled WGS sequence"/>
</dbReference>
<proteinExistence type="predicted"/>
<gene>
    <name evidence="1" type="ORF">SAMN05443432_107191</name>
</gene>
<evidence type="ECO:0000313" key="1">
    <source>
        <dbReference type="EMBL" id="SHM44032.1"/>
    </source>
</evidence>
<keyword evidence="2" id="KW-1185">Reference proteome</keyword>
<protein>
    <submittedName>
        <fullName evidence="1">Uncharacterized protein</fullName>
    </submittedName>
</protein>
<evidence type="ECO:0000313" key="2">
    <source>
        <dbReference type="Proteomes" id="UP000322545"/>
    </source>
</evidence>